<evidence type="ECO:0000256" key="1">
    <source>
        <dbReference type="SAM" id="Phobius"/>
    </source>
</evidence>
<keyword evidence="1" id="KW-0472">Membrane</keyword>
<dbReference type="Pfam" id="PF16316">
    <property type="entry name" value="DUF4956"/>
    <property type="match status" value="1"/>
</dbReference>
<organism evidence="2">
    <name type="scientific">hydrothermal vent metagenome</name>
    <dbReference type="NCBI Taxonomy" id="652676"/>
    <lineage>
        <taxon>unclassified sequences</taxon>
        <taxon>metagenomes</taxon>
        <taxon>ecological metagenomes</taxon>
    </lineage>
</organism>
<name>A0A3B0TFY8_9ZZZZ</name>
<keyword evidence="1" id="KW-0812">Transmembrane</keyword>
<dbReference type="InterPro" id="IPR032531">
    <property type="entry name" value="DUF4956"/>
</dbReference>
<reference evidence="2" key="1">
    <citation type="submission" date="2018-06" db="EMBL/GenBank/DDBJ databases">
        <authorList>
            <person name="Zhirakovskaya E."/>
        </authorList>
    </citation>
    <scope>NUCLEOTIDE SEQUENCE</scope>
</reference>
<gene>
    <name evidence="2" type="ORF">MNBD_BACTEROID03-1951</name>
</gene>
<sequence>MNELNDLFSQFGTEDVSIIDFIINILLTVFTAYLLSLVYSKFGGSLSNRDKLAQTLILLSMTTMIIITIVKSSLALSLGLVGALSIVRFRTAVKEPEELAYFFIAISIGLGFGADQKVIVLVGVAFVLLFIILTGKMNRKNNAQQNLVLTLSGTDKRIDETLVLETLKEHCSRVDLKRIDESNNLSELALNVQFNSLEDLIKSKDALSKLGNIDFCFIERQ</sequence>
<feature type="transmembrane region" description="Helical" evidence="1">
    <location>
        <begin position="56"/>
        <end position="87"/>
    </location>
</feature>
<evidence type="ECO:0008006" key="3">
    <source>
        <dbReference type="Google" id="ProtNLM"/>
    </source>
</evidence>
<evidence type="ECO:0000313" key="2">
    <source>
        <dbReference type="EMBL" id="VAW17541.1"/>
    </source>
</evidence>
<feature type="transmembrane region" description="Helical" evidence="1">
    <location>
        <begin position="99"/>
        <end position="132"/>
    </location>
</feature>
<proteinExistence type="predicted"/>
<dbReference type="AlphaFoldDB" id="A0A3B0TFY8"/>
<feature type="transmembrane region" description="Helical" evidence="1">
    <location>
        <begin position="16"/>
        <end position="35"/>
    </location>
</feature>
<dbReference type="EMBL" id="UOEL01000144">
    <property type="protein sequence ID" value="VAW17541.1"/>
    <property type="molecule type" value="Genomic_DNA"/>
</dbReference>
<accession>A0A3B0TFY8</accession>
<keyword evidence="1" id="KW-1133">Transmembrane helix</keyword>
<protein>
    <recommendedName>
        <fullName evidence="3">DUF4956 domain-containing protein</fullName>
    </recommendedName>
</protein>